<sequence length="159" mass="18867">MYKVFNELMEKLKEIIPVDDLAYLTVKDDEEAFAFYKNDTQMCDIKTWKKFHKEEYPTIIKHIPVLTELVTTKKYVAVENTHKLVPHQKEFQVLNIYSIYLFPVVRDNKVIGFVDIPYTCNYHVIDKDTLDKIQCLVDEYSEKIVGTVTEFKVMKNKDM</sequence>
<reference evidence="1" key="1">
    <citation type="submission" date="2021-11" db="EMBL/GenBank/DDBJ databases">
        <title>Clostridia strains as spoilage organisms.</title>
        <authorList>
            <person name="Wambui J."/>
            <person name="Stevens M.J.A."/>
            <person name="Stephan R."/>
        </authorList>
    </citation>
    <scope>NUCLEOTIDE SEQUENCE</scope>
    <source>
        <strain evidence="1">CF009</strain>
    </source>
</reference>
<protein>
    <recommendedName>
        <fullName evidence="3">GAF domain-containing protein</fullName>
    </recommendedName>
</protein>
<accession>A0AA47EHC0</accession>
<evidence type="ECO:0000313" key="1">
    <source>
        <dbReference type="EMBL" id="WAG58986.1"/>
    </source>
</evidence>
<evidence type="ECO:0000313" key="2">
    <source>
        <dbReference type="Proteomes" id="UP001164733"/>
    </source>
</evidence>
<evidence type="ECO:0008006" key="3">
    <source>
        <dbReference type="Google" id="ProtNLM"/>
    </source>
</evidence>
<dbReference type="Proteomes" id="UP001164733">
    <property type="component" value="Chromosome"/>
</dbReference>
<proteinExistence type="predicted"/>
<dbReference type="EMBL" id="CP086239">
    <property type="protein sequence ID" value="WAG58986.1"/>
    <property type="molecule type" value="Genomic_DNA"/>
</dbReference>
<dbReference type="AlphaFoldDB" id="A0AA47EHC0"/>
<organism evidence="1 2">
    <name type="scientific">Clostridium estertheticum</name>
    <dbReference type="NCBI Taxonomy" id="238834"/>
    <lineage>
        <taxon>Bacteria</taxon>
        <taxon>Bacillati</taxon>
        <taxon>Bacillota</taxon>
        <taxon>Clostridia</taxon>
        <taxon>Eubacteriales</taxon>
        <taxon>Clostridiaceae</taxon>
        <taxon>Clostridium</taxon>
    </lineage>
</organism>
<gene>
    <name evidence="1" type="ORF">LL038_15200</name>
</gene>
<dbReference type="RefSeq" id="WP_216127940.1">
    <property type="nucleotide sequence ID" value="NZ_CP086239.1"/>
</dbReference>
<name>A0AA47EHC0_9CLOT</name>